<dbReference type="EMBL" id="MU005578">
    <property type="protein sequence ID" value="KAF2685810.1"/>
    <property type="molecule type" value="Genomic_DNA"/>
</dbReference>
<organism evidence="1 2">
    <name type="scientific">Lentithecium fluviatile CBS 122367</name>
    <dbReference type="NCBI Taxonomy" id="1168545"/>
    <lineage>
        <taxon>Eukaryota</taxon>
        <taxon>Fungi</taxon>
        <taxon>Dikarya</taxon>
        <taxon>Ascomycota</taxon>
        <taxon>Pezizomycotina</taxon>
        <taxon>Dothideomycetes</taxon>
        <taxon>Pleosporomycetidae</taxon>
        <taxon>Pleosporales</taxon>
        <taxon>Massarineae</taxon>
        <taxon>Lentitheciaceae</taxon>
        <taxon>Lentithecium</taxon>
    </lineage>
</organism>
<gene>
    <name evidence="1" type="ORF">K458DRAFT_387765</name>
</gene>
<protein>
    <submittedName>
        <fullName evidence="1">Uncharacterized protein</fullName>
    </submittedName>
</protein>
<dbReference type="PANTHER" id="PTHR10039:SF5">
    <property type="entry name" value="NACHT DOMAIN-CONTAINING PROTEIN"/>
    <property type="match status" value="1"/>
</dbReference>
<proteinExistence type="predicted"/>
<keyword evidence="2" id="KW-1185">Reference proteome</keyword>
<accession>A0A6G1J6G8</accession>
<dbReference type="PANTHER" id="PTHR10039">
    <property type="entry name" value="AMELOGENIN"/>
    <property type="match status" value="1"/>
</dbReference>
<evidence type="ECO:0000313" key="1">
    <source>
        <dbReference type="EMBL" id="KAF2685810.1"/>
    </source>
</evidence>
<evidence type="ECO:0000313" key="2">
    <source>
        <dbReference type="Proteomes" id="UP000799291"/>
    </source>
</evidence>
<dbReference type="AlphaFoldDB" id="A0A6G1J6G8"/>
<sequence>MSWLMCVASHNWPEFSDVLSQGPHIRMEELTKTGITTFVKGSFSARGRSRDLRPISPSECEELMNSIVEKAQGVFLWVILVVKNLVNHLDKRKRMNMKDLQDMVDDLPTEINAFYARIWNNIEPTDKETASRLIRFLAASIDNLE</sequence>
<reference evidence="1" key="1">
    <citation type="journal article" date="2020" name="Stud. Mycol.">
        <title>101 Dothideomycetes genomes: a test case for predicting lifestyles and emergence of pathogens.</title>
        <authorList>
            <person name="Haridas S."/>
            <person name="Albert R."/>
            <person name="Binder M."/>
            <person name="Bloem J."/>
            <person name="Labutti K."/>
            <person name="Salamov A."/>
            <person name="Andreopoulos B."/>
            <person name="Baker S."/>
            <person name="Barry K."/>
            <person name="Bills G."/>
            <person name="Bluhm B."/>
            <person name="Cannon C."/>
            <person name="Castanera R."/>
            <person name="Culley D."/>
            <person name="Daum C."/>
            <person name="Ezra D."/>
            <person name="Gonzalez J."/>
            <person name="Henrissat B."/>
            <person name="Kuo A."/>
            <person name="Liang C."/>
            <person name="Lipzen A."/>
            <person name="Lutzoni F."/>
            <person name="Magnuson J."/>
            <person name="Mondo S."/>
            <person name="Nolan M."/>
            <person name="Ohm R."/>
            <person name="Pangilinan J."/>
            <person name="Park H.-J."/>
            <person name="Ramirez L."/>
            <person name="Alfaro M."/>
            <person name="Sun H."/>
            <person name="Tritt A."/>
            <person name="Yoshinaga Y."/>
            <person name="Zwiers L.-H."/>
            <person name="Turgeon B."/>
            <person name="Goodwin S."/>
            <person name="Spatafora J."/>
            <person name="Crous P."/>
            <person name="Grigoriev I."/>
        </authorList>
    </citation>
    <scope>NUCLEOTIDE SEQUENCE</scope>
    <source>
        <strain evidence="1">CBS 122367</strain>
    </source>
</reference>
<dbReference type="Proteomes" id="UP000799291">
    <property type="component" value="Unassembled WGS sequence"/>
</dbReference>
<name>A0A6G1J6G8_9PLEO</name>
<dbReference type="OrthoDB" id="443402at2759"/>